<dbReference type="Proteomes" id="UP000029981">
    <property type="component" value="Chromosome 5"/>
</dbReference>
<organism evidence="1 2">
    <name type="scientific">Cucumis sativus</name>
    <name type="common">Cucumber</name>
    <dbReference type="NCBI Taxonomy" id="3659"/>
    <lineage>
        <taxon>Eukaryota</taxon>
        <taxon>Viridiplantae</taxon>
        <taxon>Streptophyta</taxon>
        <taxon>Embryophyta</taxon>
        <taxon>Tracheophyta</taxon>
        <taxon>Spermatophyta</taxon>
        <taxon>Magnoliopsida</taxon>
        <taxon>eudicotyledons</taxon>
        <taxon>Gunneridae</taxon>
        <taxon>Pentapetalae</taxon>
        <taxon>rosids</taxon>
        <taxon>fabids</taxon>
        <taxon>Cucurbitales</taxon>
        <taxon>Cucurbitaceae</taxon>
        <taxon>Benincaseae</taxon>
        <taxon>Cucumis</taxon>
    </lineage>
</organism>
<reference evidence="1 2" key="1">
    <citation type="journal article" date="2009" name="Nat. Genet.">
        <title>The genome of the cucumber, Cucumis sativus L.</title>
        <authorList>
            <person name="Huang S."/>
            <person name="Li R."/>
            <person name="Zhang Z."/>
            <person name="Li L."/>
            <person name="Gu X."/>
            <person name="Fan W."/>
            <person name="Lucas W.J."/>
            <person name="Wang X."/>
            <person name="Xie B."/>
            <person name="Ni P."/>
            <person name="Ren Y."/>
            <person name="Zhu H."/>
            <person name="Li J."/>
            <person name="Lin K."/>
            <person name="Jin W."/>
            <person name="Fei Z."/>
            <person name="Li G."/>
            <person name="Staub J."/>
            <person name="Kilian A."/>
            <person name="van der Vossen E.A."/>
            <person name="Wu Y."/>
            <person name="Guo J."/>
            <person name="He J."/>
            <person name="Jia Z."/>
            <person name="Ren Y."/>
            <person name="Tian G."/>
            <person name="Lu Y."/>
            <person name="Ruan J."/>
            <person name="Qian W."/>
            <person name="Wang M."/>
            <person name="Huang Q."/>
            <person name="Li B."/>
            <person name="Xuan Z."/>
            <person name="Cao J."/>
            <person name="Asan"/>
            <person name="Wu Z."/>
            <person name="Zhang J."/>
            <person name="Cai Q."/>
            <person name="Bai Y."/>
            <person name="Zhao B."/>
            <person name="Han Y."/>
            <person name="Li Y."/>
            <person name="Li X."/>
            <person name="Wang S."/>
            <person name="Shi Q."/>
            <person name="Liu S."/>
            <person name="Cho W.K."/>
            <person name="Kim J.Y."/>
            <person name="Xu Y."/>
            <person name="Heller-Uszynska K."/>
            <person name="Miao H."/>
            <person name="Cheng Z."/>
            <person name="Zhang S."/>
            <person name="Wu J."/>
            <person name="Yang Y."/>
            <person name="Kang H."/>
            <person name="Li M."/>
            <person name="Liang H."/>
            <person name="Ren X."/>
            <person name="Shi Z."/>
            <person name="Wen M."/>
            <person name="Jian M."/>
            <person name="Yang H."/>
            <person name="Zhang G."/>
            <person name="Yang Z."/>
            <person name="Chen R."/>
            <person name="Liu S."/>
            <person name="Li J."/>
            <person name="Ma L."/>
            <person name="Liu H."/>
            <person name="Zhou Y."/>
            <person name="Zhao J."/>
            <person name="Fang X."/>
            <person name="Li G."/>
            <person name="Fang L."/>
            <person name="Li Y."/>
            <person name="Liu D."/>
            <person name="Zheng H."/>
            <person name="Zhang Y."/>
            <person name="Qin N."/>
            <person name="Li Z."/>
            <person name="Yang G."/>
            <person name="Yang S."/>
            <person name="Bolund L."/>
            <person name="Kristiansen K."/>
            <person name="Zheng H."/>
            <person name="Li S."/>
            <person name="Zhang X."/>
            <person name="Yang H."/>
            <person name="Wang J."/>
            <person name="Sun R."/>
            <person name="Zhang B."/>
            <person name="Jiang S."/>
            <person name="Wang J."/>
            <person name="Du Y."/>
            <person name="Li S."/>
        </authorList>
    </citation>
    <scope>NUCLEOTIDE SEQUENCE [LARGE SCALE GENOMIC DNA]</scope>
    <source>
        <strain evidence="2">cv. 9930</strain>
    </source>
</reference>
<reference evidence="1 2" key="4">
    <citation type="journal article" date="2011" name="BMC Genomics">
        <title>RNA-Seq improves annotation of protein-coding genes in the cucumber genome.</title>
        <authorList>
            <person name="Li Z."/>
            <person name="Zhang Z."/>
            <person name="Yan P."/>
            <person name="Huang S."/>
            <person name="Fei Z."/>
            <person name="Lin K."/>
        </authorList>
    </citation>
    <scope>NUCLEOTIDE SEQUENCE [LARGE SCALE GENOMIC DNA]</scope>
    <source>
        <strain evidence="2">cv. 9930</strain>
    </source>
</reference>
<evidence type="ECO:0000313" key="2">
    <source>
        <dbReference type="Proteomes" id="UP000029981"/>
    </source>
</evidence>
<dbReference type="EMBL" id="CM002926">
    <property type="protein sequence ID" value="KGN52270.1"/>
    <property type="molecule type" value="Genomic_DNA"/>
</dbReference>
<evidence type="ECO:0000313" key="1">
    <source>
        <dbReference type="EMBL" id="KGN52270.1"/>
    </source>
</evidence>
<protein>
    <submittedName>
        <fullName evidence="1">Uncharacterized protein</fullName>
    </submittedName>
</protein>
<keyword evidence="2" id="KW-1185">Reference proteome</keyword>
<dbReference type="Gramene" id="KGN52270">
    <property type="protein sequence ID" value="KGN52270"/>
    <property type="gene ID" value="Csa_5G622850"/>
</dbReference>
<reference evidence="1 2" key="2">
    <citation type="journal article" date="2009" name="PLoS ONE">
        <title>An integrated genetic and cytogenetic map of the cucumber genome.</title>
        <authorList>
            <person name="Ren Y."/>
            <person name="Zhang Z."/>
            <person name="Liu J."/>
            <person name="Staub J.E."/>
            <person name="Han Y."/>
            <person name="Cheng Z."/>
            <person name="Li X."/>
            <person name="Lu J."/>
            <person name="Miao H."/>
            <person name="Kang H."/>
            <person name="Xie B."/>
            <person name="Gu X."/>
            <person name="Wang X."/>
            <person name="Du Y."/>
            <person name="Jin W."/>
            <person name="Huang S."/>
        </authorList>
    </citation>
    <scope>NUCLEOTIDE SEQUENCE [LARGE SCALE GENOMIC DNA]</scope>
    <source>
        <strain evidence="2">cv. 9930</strain>
    </source>
</reference>
<dbReference type="AlphaFoldDB" id="A0A0A0KRJ7"/>
<reference evidence="1 2" key="3">
    <citation type="journal article" date="2010" name="BMC Genomics">
        <title>Transcriptome sequencing and comparative analysis of cucumber flowers with different sex types.</title>
        <authorList>
            <person name="Guo S."/>
            <person name="Zheng Y."/>
            <person name="Joung J.G."/>
            <person name="Liu S."/>
            <person name="Zhang Z."/>
            <person name="Crasta O.R."/>
            <person name="Sobral B.W."/>
            <person name="Xu Y."/>
            <person name="Huang S."/>
            <person name="Fei Z."/>
        </authorList>
    </citation>
    <scope>NUCLEOTIDE SEQUENCE [LARGE SCALE GENOMIC DNA]</scope>
    <source>
        <strain evidence="2">cv. 9930</strain>
    </source>
</reference>
<gene>
    <name evidence="1" type="ORF">Csa_5G622850</name>
</gene>
<proteinExistence type="predicted"/>
<accession>A0A0A0KRJ7</accession>
<name>A0A0A0KRJ7_CUCSA</name>
<sequence length="70" mass="7840">MTRAILTVDSQRPLPRPSIFHFLRSHFPLEILNFPIGCGILFSSSTPLSINSSLFHETVPIVVHCTFSLC</sequence>